<evidence type="ECO:0000256" key="5">
    <source>
        <dbReference type="ARBA" id="ARBA00022777"/>
    </source>
</evidence>
<accession>A0A380TH69</accession>
<keyword evidence="4" id="KW-0547">Nucleotide-binding</keyword>
<dbReference type="InterPro" id="IPR000550">
    <property type="entry name" value="Hppk"/>
</dbReference>
<evidence type="ECO:0000259" key="8">
    <source>
        <dbReference type="Pfam" id="PF01288"/>
    </source>
</evidence>
<dbReference type="PANTHER" id="PTHR43071:SF1">
    <property type="entry name" value="2-AMINO-4-HYDROXY-6-HYDROXYMETHYLDIHYDROPTERIDINE PYROPHOSPHOKINASE"/>
    <property type="match status" value="1"/>
</dbReference>
<evidence type="ECO:0000256" key="4">
    <source>
        <dbReference type="ARBA" id="ARBA00022741"/>
    </source>
</evidence>
<dbReference type="GO" id="GO:0046656">
    <property type="term" value="P:folic acid biosynthetic process"/>
    <property type="evidence" value="ECO:0007669"/>
    <property type="project" value="UniProtKB-KW"/>
</dbReference>
<dbReference type="GO" id="GO:0046654">
    <property type="term" value="P:tetrahydrofolate biosynthetic process"/>
    <property type="evidence" value="ECO:0007669"/>
    <property type="project" value="UniProtKB-UniPathway"/>
</dbReference>
<dbReference type="GO" id="GO:0003848">
    <property type="term" value="F:2-amino-4-hydroxy-6-hydroxymethyldihydropteridine diphosphokinase activity"/>
    <property type="evidence" value="ECO:0007669"/>
    <property type="project" value="UniProtKB-EC"/>
</dbReference>
<dbReference type="AlphaFoldDB" id="A0A380TH69"/>
<dbReference type="CDD" id="cd00483">
    <property type="entry name" value="HPPK"/>
    <property type="match status" value="1"/>
</dbReference>
<gene>
    <name evidence="9" type="primary">folK</name>
    <name evidence="9" type="ORF">DF3PB_450012</name>
</gene>
<comment type="pathway">
    <text evidence="1">Cofactor biosynthesis; tetrahydrofolate biosynthesis; 2-amino-4-hydroxy-6-hydroxymethyl-7,8-dihydropteridine diphosphate from 7,8-dihydroneopterin triphosphate: step 4/4.</text>
</comment>
<dbReference type="UniPathway" id="UPA00077">
    <property type="reaction ID" value="UER00155"/>
</dbReference>
<evidence type="ECO:0000313" key="9">
    <source>
        <dbReference type="EMBL" id="SUS07508.1"/>
    </source>
</evidence>
<organism evidence="9">
    <name type="scientific">metagenome</name>
    <dbReference type="NCBI Taxonomy" id="256318"/>
    <lineage>
        <taxon>unclassified sequences</taxon>
        <taxon>metagenomes</taxon>
    </lineage>
</organism>
<name>A0A380TH69_9ZZZZ</name>
<protein>
    <recommendedName>
        <fullName evidence="2">2-amino-4-hydroxy-6-hydroxymethyldihydropteridine diphosphokinase</fullName>
        <ecNumber evidence="2">2.7.6.3</ecNumber>
    </recommendedName>
</protein>
<dbReference type="GO" id="GO:0016301">
    <property type="term" value="F:kinase activity"/>
    <property type="evidence" value="ECO:0007669"/>
    <property type="project" value="UniProtKB-KW"/>
</dbReference>
<proteinExistence type="predicted"/>
<evidence type="ECO:0000256" key="2">
    <source>
        <dbReference type="ARBA" id="ARBA00013253"/>
    </source>
</evidence>
<keyword evidence="3 9" id="KW-0808">Transferase</keyword>
<evidence type="ECO:0000256" key="1">
    <source>
        <dbReference type="ARBA" id="ARBA00005051"/>
    </source>
</evidence>
<dbReference type="Gene3D" id="3.30.70.560">
    <property type="entry name" value="7,8-Dihydro-6-hydroxymethylpterin-pyrophosphokinase HPPK"/>
    <property type="match status" value="1"/>
</dbReference>
<dbReference type="Pfam" id="PF01288">
    <property type="entry name" value="HPPK"/>
    <property type="match status" value="1"/>
</dbReference>
<dbReference type="GO" id="GO:0005524">
    <property type="term" value="F:ATP binding"/>
    <property type="evidence" value="ECO:0007669"/>
    <property type="project" value="UniProtKB-KW"/>
</dbReference>
<keyword evidence="5 9" id="KW-0418">Kinase</keyword>
<dbReference type="InterPro" id="IPR035907">
    <property type="entry name" value="Hppk_sf"/>
</dbReference>
<evidence type="ECO:0000256" key="7">
    <source>
        <dbReference type="ARBA" id="ARBA00022909"/>
    </source>
</evidence>
<dbReference type="EMBL" id="UIDG01000390">
    <property type="protein sequence ID" value="SUS07508.1"/>
    <property type="molecule type" value="Genomic_DNA"/>
</dbReference>
<keyword evidence="6" id="KW-0067">ATP-binding</keyword>
<dbReference type="NCBIfam" id="TIGR01498">
    <property type="entry name" value="folK"/>
    <property type="match status" value="1"/>
</dbReference>
<feature type="domain" description="7,8-dihydro-6-hydroxymethylpterin-pyrophosphokinase" evidence="8">
    <location>
        <begin position="4"/>
        <end position="137"/>
    </location>
</feature>
<sequence>MRVFIGIGGNVADPFWGPPVAVLTAATEALGRHGIPLLGRSRWYLSAAVPPSDQPPCTNAVLEVAPDREPDALLQALHAVEAAFGRRRGAVNAARILDLDLVAFGDLVRADADGLQLPHPRMHQRAFVLKPLAELAPDWRHPVSGRGIAELLAAVPAEQWAVPVEDSVADAPG</sequence>
<reference evidence="9" key="1">
    <citation type="submission" date="2018-07" db="EMBL/GenBank/DDBJ databases">
        <authorList>
            <person name="Quirk P.G."/>
            <person name="Krulwich T.A."/>
        </authorList>
    </citation>
    <scope>NUCLEOTIDE SEQUENCE</scope>
</reference>
<dbReference type="EC" id="2.7.6.3" evidence="2"/>
<dbReference type="PANTHER" id="PTHR43071">
    <property type="entry name" value="2-AMINO-4-HYDROXY-6-HYDROXYMETHYLDIHYDROPTERIDINE PYROPHOSPHOKINASE"/>
    <property type="match status" value="1"/>
</dbReference>
<evidence type="ECO:0000256" key="3">
    <source>
        <dbReference type="ARBA" id="ARBA00022679"/>
    </source>
</evidence>
<evidence type="ECO:0000256" key="6">
    <source>
        <dbReference type="ARBA" id="ARBA00022840"/>
    </source>
</evidence>
<dbReference type="SUPFAM" id="SSF55083">
    <property type="entry name" value="6-hydroxymethyl-7,8-dihydropterin pyrophosphokinase, HPPK"/>
    <property type="match status" value="1"/>
</dbReference>
<keyword evidence="7" id="KW-0289">Folate biosynthesis</keyword>